<organism evidence="1 2">
    <name type="scientific">Gossypium hirsutum</name>
    <name type="common">Upland cotton</name>
    <name type="synonym">Gossypium mexicanum</name>
    <dbReference type="NCBI Taxonomy" id="3635"/>
    <lineage>
        <taxon>Eukaryota</taxon>
        <taxon>Viridiplantae</taxon>
        <taxon>Streptophyta</taxon>
        <taxon>Embryophyta</taxon>
        <taxon>Tracheophyta</taxon>
        <taxon>Spermatophyta</taxon>
        <taxon>Magnoliopsida</taxon>
        <taxon>eudicotyledons</taxon>
        <taxon>Gunneridae</taxon>
        <taxon>Pentapetalae</taxon>
        <taxon>rosids</taxon>
        <taxon>malvids</taxon>
        <taxon>Malvales</taxon>
        <taxon>Malvaceae</taxon>
        <taxon>Malvoideae</taxon>
        <taxon>Gossypium</taxon>
    </lineage>
</organism>
<gene>
    <name evidence="2" type="primary">LOC107945606</name>
</gene>
<evidence type="ECO:0000313" key="2">
    <source>
        <dbReference type="RefSeq" id="XP_016735156.2"/>
    </source>
</evidence>
<proteinExistence type="predicted"/>
<protein>
    <submittedName>
        <fullName evidence="2">Uncharacterized protein isoform X2</fullName>
    </submittedName>
</protein>
<evidence type="ECO:0000313" key="1">
    <source>
        <dbReference type="Proteomes" id="UP000818029"/>
    </source>
</evidence>
<dbReference type="GeneID" id="107945606"/>
<name>A0A1U8N7S9_GOSHI</name>
<dbReference type="AlphaFoldDB" id="A0A1U8N7S9"/>
<dbReference type="RefSeq" id="XP_016735156.2">
    <property type="nucleotide sequence ID" value="XM_016879667.2"/>
</dbReference>
<dbReference type="Proteomes" id="UP000818029">
    <property type="component" value="Chromosome D12"/>
</dbReference>
<keyword evidence="1" id="KW-1185">Reference proteome</keyword>
<sequence>MHLEDQRRRNLLLEPKYTMVQLGYHPVFQGTSCCEKIRHTFHCRRGYFCIWEAWDNVWIYADWSSHGELSSNRSRLFSKQQAWL</sequence>
<reference evidence="1" key="1">
    <citation type="journal article" date="2020" name="Nat. Genet.">
        <title>Genomic diversifications of five Gossypium allopolyploid species and their impact on cotton improvement.</title>
        <authorList>
            <person name="Chen Z.J."/>
            <person name="Sreedasyam A."/>
            <person name="Ando A."/>
            <person name="Song Q."/>
            <person name="De Santiago L.M."/>
            <person name="Hulse-Kemp A.M."/>
            <person name="Ding M."/>
            <person name="Ye W."/>
            <person name="Kirkbride R.C."/>
            <person name="Jenkins J."/>
            <person name="Plott C."/>
            <person name="Lovell J."/>
            <person name="Lin Y.M."/>
            <person name="Vaughn R."/>
            <person name="Liu B."/>
            <person name="Simpson S."/>
            <person name="Scheffler B.E."/>
            <person name="Wen L."/>
            <person name="Saski C.A."/>
            <person name="Grover C.E."/>
            <person name="Hu G."/>
            <person name="Conover J.L."/>
            <person name="Carlson J.W."/>
            <person name="Shu S."/>
            <person name="Boston L.B."/>
            <person name="Williams M."/>
            <person name="Peterson D.G."/>
            <person name="McGee K."/>
            <person name="Jones D.C."/>
            <person name="Wendel J.F."/>
            <person name="Stelly D.M."/>
            <person name="Grimwood J."/>
            <person name="Schmutz J."/>
        </authorList>
    </citation>
    <scope>NUCLEOTIDE SEQUENCE [LARGE SCALE GENOMIC DNA]</scope>
    <source>
        <strain evidence="1">cv. TM-1</strain>
    </source>
</reference>
<accession>A0A1U8N7S9</accession>
<reference evidence="2" key="2">
    <citation type="submission" date="2025-08" db="UniProtKB">
        <authorList>
            <consortium name="RefSeq"/>
        </authorList>
    </citation>
    <scope>IDENTIFICATION</scope>
</reference>